<evidence type="ECO:0000313" key="4">
    <source>
        <dbReference type="Proteomes" id="UP000683246"/>
    </source>
</evidence>
<feature type="coiled-coil region" evidence="1">
    <location>
        <begin position="213"/>
        <end position="247"/>
    </location>
</feature>
<name>A0A8J8SF38_9FIRM</name>
<dbReference type="Gene3D" id="3.40.630.40">
    <property type="entry name" value="Zn-dependent exopeptidases"/>
    <property type="match status" value="1"/>
</dbReference>
<evidence type="ECO:0000313" key="3">
    <source>
        <dbReference type="EMBL" id="QUI20863.1"/>
    </source>
</evidence>
<protein>
    <submittedName>
        <fullName evidence="3">N-acetylmuramoyl-L-alanine amidase</fullName>
    </submittedName>
</protein>
<dbReference type="SUPFAM" id="SSF53187">
    <property type="entry name" value="Zn-dependent exopeptidases"/>
    <property type="match status" value="1"/>
</dbReference>
<reference evidence="3" key="1">
    <citation type="submission" date="2020-07" db="EMBL/GenBank/DDBJ databases">
        <title>Vallitalea pronyensis genome.</title>
        <authorList>
            <person name="Postec A."/>
        </authorList>
    </citation>
    <scope>NUCLEOTIDE SEQUENCE</scope>
    <source>
        <strain evidence="3">FatNI3</strain>
    </source>
</reference>
<accession>A0A8J8SF38</accession>
<evidence type="ECO:0000259" key="2">
    <source>
        <dbReference type="Pfam" id="PF01520"/>
    </source>
</evidence>
<proteinExistence type="predicted"/>
<dbReference type="Pfam" id="PF01520">
    <property type="entry name" value="Amidase_3"/>
    <property type="match status" value="1"/>
</dbReference>
<organism evidence="3 4">
    <name type="scientific">Vallitalea pronyensis</name>
    <dbReference type="NCBI Taxonomy" id="1348613"/>
    <lineage>
        <taxon>Bacteria</taxon>
        <taxon>Bacillati</taxon>
        <taxon>Bacillota</taxon>
        <taxon>Clostridia</taxon>
        <taxon>Lachnospirales</taxon>
        <taxon>Vallitaleaceae</taxon>
        <taxon>Vallitalea</taxon>
    </lineage>
</organism>
<keyword evidence="1" id="KW-0175">Coiled coil</keyword>
<dbReference type="KEGG" id="vpy:HZI73_00415"/>
<feature type="domain" description="MurNAc-LAA" evidence="2">
    <location>
        <begin position="43"/>
        <end position="203"/>
    </location>
</feature>
<dbReference type="InterPro" id="IPR002508">
    <property type="entry name" value="MurNAc-LAA_cat"/>
</dbReference>
<dbReference type="Proteomes" id="UP000683246">
    <property type="component" value="Chromosome"/>
</dbReference>
<keyword evidence="4" id="KW-1185">Reference proteome</keyword>
<dbReference type="GO" id="GO:0008745">
    <property type="term" value="F:N-acetylmuramoyl-L-alanine amidase activity"/>
    <property type="evidence" value="ECO:0007669"/>
    <property type="project" value="InterPro"/>
</dbReference>
<dbReference type="EMBL" id="CP058649">
    <property type="protein sequence ID" value="QUI20863.1"/>
    <property type="molecule type" value="Genomic_DNA"/>
</dbReference>
<dbReference type="RefSeq" id="WP_212696321.1">
    <property type="nucleotide sequence ID" value="NZ_CP058649.1"/>
</dbReference>
<dbReference type="AlphaFoldDB" id="A0A8J8SF38"/>
<evidence type="ECO:0000256" key="1">
    <source>
        <dbReference type="SAM" id="Coils"/>
    </source>
</evidence>
<dbReference type="GO" id="GO:0009253">
    <property type="term" value="P:peptidoglycan catabolic process"/>
    <property type="evidence" value="ECO:0007669"/>
    <property type="project" value="InterPro"/>
</dbReference>
<gene>
    <name evidence="3" type="ORF">HZI73_00415</name>
</gene>
<sequence length="248" mass="28986">MKIKERLGYSPLLIMDAGYSEQMYSVNRTLLPVATDENYIIRRMFNTQIANKILEKAHELGFAILNVVPETYDVSLETRVNRANANFLTYSKKYSGVVSNRLGIYLAVHYDPKACDWDDYDDLIHITYEGKNTNSRHLAYLVHHALIDDQYKGTIKFTKTYLLKQTTMCAIHIDASFMDIKDELYWMFQEDFIDDIANRIVTGCLRYYGIKDMDDLIKESSHHMNEIESLQERIQALEKLVEDLKNKK</sequence>